<name>A0A444JHU2_9GAMM</name>
<keyword evidence="2" id="KW-1185">Reference proteome</keyword>
<sequence>MRCSSQSNLYQVVIQVGLAQGFESKSELLESALVVCMPQSHQAWKDYRPSMLAVMDGVA</sequence>
<gene>
    <name evidence="1" type="ORF">EDI28_26290</name>
</gene>
<proteinExistence type="predicted"/>
<dbReference type="AlphaFoldDB" id="A0A444JHU2"/>
<reference evidence="1 2" key="1">
    <citation type="submission" date="2018-11" db="EMBL/GenBank/DDBJ databases">
        <title>Photobacterium sp. BEI247 sp. nov., a marine bacterium isolated from Yongle Blue Hole in the South China Sea.</title>
        <authorList>
            <person name="Wang X."/>
        </authorList>
    </citation>
    <scope>NUCLEOTIDE SEQUENCE [LARGE SCALE GENOMIC DNA]</scope>
    <source>
        <strain evidence="2">BEI247</strain>
    </source>
</reference>
<accession>A0A444JHU2</accession>
<evidence type="ECO:0000313" key="1">
    <source>
        <dbReference type="EMBL" id="RWX52663.1"/>
    </source>
</evidence>
<dbReference type="EMBL" id="RJLM01000105">
    <property type="protein sequence ID" value="RWX52663.1"/>
    <property type="molecule type" value="Genomic_DNA"/>
</dbReference>
<comment type="caution">
    <text evidence="1">The sequence shown here is derived from an EMBL/GenBank/DDBJ whole genome shotgun (WGS) entry which is preliminary data.</text>
</comment>
<organism evidence="1 2">
    <name type="scientific">Photobacterium chitinilyticum</name>
    <dbReference type="NCBI Taxonomy" id="2485123"/>
    <lineage>
        <taxon>Bacteria</taxon>
        <taxon>Pseudomonadati</taxon>
        <taxon>Pseudomonadota</taxon>
        <taxon>Gammaproteobacteria</taxon>
        <taxon>Vibrionales</taxon>
        <taxon>Vibrionaceae</taxon>
        <taxon>Photobacterium</taxon>
    </lineage>
</organism>
<dbReference type="Proteomes" id="UP000287563">
    <property type="component" value="Unassembled WGS sequence"/>
</dbReference>
<evidence type="ECO:0000313" key="2">
    <source>
        <dbReference type="Proteomes" id="UP000287563"/>
    </source>
</evidence>
<protein>
    <submittedName>
        <fullName evidence="1">Uncharacterized protein</fullName>
    </submittedName>
</protein>